<dbReference type="GO" id="GO:0015643">
    <property type="term" value="F:toxic substance binding"/>
    <property type="evidence" value="ECO:0007669"/>
    <property type="project" value="InterPro"/>
</dbReference>
<organism evidence="1 2">
    <name type="scientific">Bartonella callosciuri</name>
    <dbReference type="NCBI Taxonomy" id="686223"/>
    <lineage>
        <taxon>Bacteria</taxon>
        <taxon>Pseudomonadati</taxon>
        <taxon>Pseudomonadota</taxon>
        <taxon>Alphaproteobacteria</taxon>
        <taxon>Hyphomicrobiales</taxon>
        <taxon>Bartonellaceae</taxon>
        <taxon>Bartonella</taxon>
    </lineage>
</organism>
<dbReference type="InterPro" id="IPR013321">
    <property type="entry name" value="Arc_rbn_hlx_hlx"/>
</dbReference>
<gene>
    <name evidence="1" type="ORF">HNQ69_001536</name>
</gene>
<dbReference type="InterPro" id="IPR007337">
    <property type="entry name" value="RelB/DinJ"/>
</dbReference>
<keyword evidence="2" id="KW-1185">Reference proteome</keyword>
<dbReference type="PIRSF" id="PIRSF003108">
    <property type="entry name" value="DinJ"/>
    <property type="match status" value="1"/>
</dbReference>
<dbReference type="RefSeq" id="WP_425486689.1">
    <property type="nucleotide sequence ID" value="NZ_JACHIM010000010.1"/>
</dbReference>
<sequence>MKADAVVRARIPSEVKKQAMIALERMGLSASDLIRMRFLRVAEKGCLPFDVKSPIAPRAKL</sequence>
<dbReference type="GO" id="GO:0006355">
    <property type="term" value="P:regulation of DNA-templated transcription"/>
    <property type="evidence" value="ECO:0007669"/>
    <property type="project" value="InterPro"/>
</dbReference>
<dbReference type="GO" id="GO:0044010">
    <property type="term" value="P:single-species biofilm formation"/>
    <property type="evidence" value="ECO:0007669"/>
    <property type="project" value="InterPro"/>
</dbReference>
<evidence type="ECO:0000313" key="2">
    <source>
        <dbReference type="Proteomes" id="UP000561417"/>
    </source>
</evidence>
<dbReference type="Proteomes" id="UP000561417">
    <property type="component" value="Unassembled WGS sequence"/>
</dbReference>
<evidence type="ECO:0000313" key="1">
    <source>
        <dbReference type="EMBL" id="MBB5074396.1"/>
    </source>
</evidence>
<comment type="caution">
    <text evidence="1">The sequence shown here is derived from an EMBL/GenBank/DDBJ whole genome shotgun (WGS) entry which is preliminary data.</text>
</comment>
<dbReference type="InterPro" id="IPR026262">
    <property type="entry name" value="DinJ"/>
</dbReference>
<accession>A0A840NNS3</accession>
<dbReference type="GO" id="GO:0000987">
    <property type="term" value="F:cis-regulatory region sequence-specific DNA binding"/>
    <property type="evidence" value="ECO:0007669"/>
    <property type="project" value="InterPro"/>
</dbReference>
<reference evidence="1 2" key="1">
    <citation type="submission" date="2020-08" db="EMBL/GenBank/DDBJ databases">
        <title>Genomic Encyclopedia of Type Strains, Phase IV (KMG-IV): sequencing the most valuable type-strain genomes for metagenomic binning, comparative biology and taxonomic classification.</title>
        <authorList>
            <person name="Goeker M."/>
        </authorList>
    </citation>
    <scope>NUCLEOTIDE SEQUENCE [LARGE SCALE GENOMIC DNA]</scope>
    <source>
        <strain evidence="1 2">DSM 28538</strain>
    </source>
</reference>
<dbReference type="Gene3D" id="1.10.1220.10">
    <property type="entry name" value="Met repressor-like"/>
    <property type="match status" value="1"/>
</dbReference>
<dbReference type="EMBL" id="JACHIM010000010">
    <property type="protein sequence ID" value="MBB5074396.1"/>
    <property type="molecule type" value="Genomic_DNA"/>
</dbReference>
<dbReference type="AlphaFoldDB" id="A0A840NNS3"/>
<protein>
    <submittedName>
        <fullName evidence="1">Addiction module RelB/DinJ family antitoxin</fullName>
    </submittedName>
</protein>
<name>A0A840NNS3_9HYPH</name>
<dbReference type="Pfam" id="PF04221">
    <property type="entry name" value="RelB"/>
    <property type="match status" value="1"/>
</dbReference>
<proteinExistence type="predicted"/>
<dbReference type="NCBIfam" id="TIGR02384">
    <property type="entry name" value="RelB_DinJ"/>
    <property type="match status" value="1"/>
</dbReference>